<protein>
    <submittedName>
        <fullName evidence="1">Two-component response regulator ORR21</fullName>
    </submittedName>
</protein>
<name>A0A2P2NCF9_RHIMU</name>
<accession>A0A2P2NCF9</accession>
<sequence length="15" mass="1692">MQVPFPTNPRSFSSP</sequence>
<evidence type="ECO:0000313" key="1">
    <source>
        <dbReference type="EMBL" id="MBX40112.1"/>
    </source>
</evidence>
<reference evidence="1" key="1">
    <citation type="submission" date="2018-02" db="EMBL/GenBank/DDBJ databases">
        <title>Rhizophora mucronata_Transcriptome.</title>
        <authorList>
            <person name="Meera S.P."/>
            <person name="Sreeshan A."/>
            <person name="Augustine A."/>
        </authorList>
    </citation>
    <scope>NUCLEOTIDE SEQUENCE</scope>
    <source>
        <tissue evidence="1">Leaf</tissue>
    </source>
</reference>
<proteinExistence type="predicted"/>
<dbReference type="EMBL" id="GGEC01059628">
    <property type="protein sequence ID" value="MBX40112.1"/>
    <property type="molecule type" value="Transcribed_RNA"/>
</dbReference>
<organism evidence="1">
    <name type="scientific">Rhizophora mucronata</name>
    <name type="common">Asiatic mangrove</name>
    <dbReference type="NCBI Taxonomy" id="61149"/>
    <lineage>
        <taxon>Eukaryota</taxon>
        <taxon>Viridiplantae</taxon>
        <taxon>Streptophyta</taxon>
        <taxon>Embryophyta</taxon>
        <taxon>Tracheophyta</taxon>
        <taxon>Spermatophyta</taxon>
        <taxon>Magnoliopsida</taxon>
        <taxon>eudicotyledons</taxon>
        <taxon>Gunneridae</taxon>
        <taxon>Pentapetalae</taxon>
        <taxon>rosids</taxon>
        <taxon>fabids</taxon>
        <taxon>Malpighiales</taxon>
        <taxon>Rhizophoraceae</taxon>
        <taxon>Rhizophora</taxon>
    </lineage>
</organism>